<reference evidence="1 2" key="1">
    <citation type="journal article" date="2014" name="Genome Announc.">
        <title>Draft Genome Sequence of Kocuria palustris PEL.</title>
        <authorList>
            <person name="Sharma G."/>
            <person name="Khatri I."/>
            <person name="Subramanian S."/>
        </authorList>
    </citation>
    <scope>NUCLEOTIDE SEQUENCE [LARGE SCALE GENOMIC DNA]</scope>
    <source>
        <strain evidence="1 2">PEL</strain>
    </source>
</reference>
<organism evidence="1 2">
    <name type="scientific">Kocuria palustris PEL</name>
    <dbReference type="NCBI Taxonomy" id="1236550"/>
    <lineage>
        <taxon>Bacteria</taxon>
        <taxon>Bacillati</taxon>
        <taxon>Actinomycetota</taxon>
        <taxon>Actinomycetes</taxon>
        <taxon>Micrococcales</taxon>
        <taxon>Micrococcaceae</taxon>
        <taxon>Kocuria</taxon>
    </lineage>
</organism>
<evidence type="ECO:0000313" key="1">
    <source>
        <dbReference type="EMBL" id="EME37008.1"/>
    </source>
</evidence>
<protein>
    <recommendedName>
        <fullName evidence="3">Transcriptional regulator</fullName>
    </recommendedName>
</protein>
<sequence length="49" mass="5693">MMESQHIFNGDMTRAARILVKVSAQYIAREANVTKEELRDFEKGRHDLS</sequence>
<evidence type="ECO:0000313" key="2">
    <source>
        <dbReference type="Proteomes" id="UP000009877"/>
    </source>
</evidence>
<dbReference type="AlphaFoldDB" id="M2XW28"/>
<dbReference type="Gene3D" id="1.10.260.40">
    <property type="entry name" value="lambda repressor-like DNA-binding domains"/>
    <property type="match status" value="1"/>
</dbReference>
<keyword evidence="2" id="KW-1185">Reference proteome</keyword>
<gene>
    <name evidence="1" type="ORF">C884_02164</name>
</gene>
<dbReference type="EMBL" id="ANHZ02000006">
    <property type="protein sequence ID" value="EME37008.1"/>
    <property type="molecule type" value="Genomic_DNA"/>
</dbReference>
<comment type="caution">
    <text evidence="1">The sequence shown here is derived from an EMBL/GenBank/DDBJ whole genome shotgun (WGS) entry which is preliminary data.</text>
</comment>
<dbReference type="Proteomes" id="UP000009877">
    <property type="component" value="Unassembled WGS sequence"/>
</dbReference>
<name>M2XW28_9MICC</name>
<dbReference type="InterPro" id="IPR010982">
    <property type="entry name" value="Lambda_DNA-bd_dom_sf"/>
</dbReference>
<dbReference type="GO" id="GO:0003677">
    <property type="term" value="F:DNA binding"/>
    <property type="evidence" value="ECO:0007669"/>
    <property type="project" value="InterPro"/>
</dbReference>
<proteinExistence type="predicted"/>
<evidence type="ECO:0008006" key="3">
    <source>
        <dbReference type="Google" id="ProtNLM"/>
    </source>
</evidence>
<accession>M2XW28</accession>